<dbReference type="Pfam" id="PF03328">
    <property type="entry name" value="HpcH_HpaI"/>
    <property type="match status" value="1"/>
</dbReference>
<dbReference type="STRING" id="445709.ABW99_05255"/>
<evidence type="ECO:0000256" key="4">
    <source>
        <dbReference type="PIRSR" id="PIRSR015582-1"/>
    </source>
</evidence>
<dbReference type="InterPro" id="IPR011206">
    <property type="entry name" value="Citrate_lyase_beta/mcl1/mcl2"/>
</dbReference>
<comment type="cofactor">
    <cofactor evidence="1">
        <name>Mg(2+)</name>
        <dbReference type="ChEBI" id="CHEBI:18420"/>
    </cofactor>
</comment>
<accession>A0A0G3ESN6</accession>
<feature type="binding site" evidence="4">
    <location>
        <position position="118"/>
    </location>
    <ligand>
        <name>substrate</name>
    </ligand>
</feature>
<dbReference type="PATRIC" id="fig|445709.3.peg.1132"/>
<dbReference type="Gene3D" id="3.20.20.60">
    <property type="entry name" value="Phosphoenolpyruvate-binding domains"/>
    <property type="match status" value="1"/>
</dbReference>
<sequence length="271" mass="28710">MSVHSYLFVPGERPERFSKALDSGAERIILDLEDAVAPAAKGTARAALAEWLQARGGPDMRILVRVNGVNTPWHADDMALAALPAVAGIMLPKSEERAALSAVRARLRPGQELHALVESVAGLVHLREIAGTPGLTRVAFGSVDFCGDAGIGGDDRELDAIRTQLVIESRYARLPAPVDGVALAIDDAAALEAEVLRARRFGFGAKLCIHPKQVALVQRGFLPSDQERAWAERVLAAVAADPHGAIAIDGKLVDKPVVDRARAISAAAVRP</sequence>
<evidence type="ECO:0000256" key="5">
    <source>
        <dbReference type="PIRSR" id="PIRSR015582-2"/>
    </source>
</evidence>
<dbReference type="OrthoDB" id="348111at2"/>
<feature type="binding site" evidence="4">
    <location>
        <position position="65"/>
    </location>
    <ligand>
        <name>substrate</name>
    </ligand>
</feature>
<evidence type="ECO:0000256" key="3">
    <source>
        <dbReference type="ARBA" id="ARBA00022842"/>
    </source>
</evidence>
<name>A0A0G3ESN6_9BURK</name>
<evidence type="ECO:0000313" key="7">
    <source>
        <dbReference type="EMBL" id="AKJ67721.1"/>
    </source>
</evidence>
<keyword evidence="8" id="KW-1185">Reference proteome</keyword>
<proteinExistence type="predicted"/>
<feature type="domain" description="HpcH/HpaI aldolase/citrate lyase" evidence="6">
    <location>
        <begin position="5"/>
        <end position="211"/>
    </location>
</feature>
<dbReference type="SUPFAM" id="SSF51621">
    <property type="entry name" value="Phosphoenolpyruvate/pyruvate domain"/>
    <property type="match status" value="1"/>
</dbReference>
<gene>
    <name evidence="7" type="ORF">ABW99_05255</name>
</gene>
<dbReference type="EMBL" id="CP011568">
    <property type="protein sequence ID" value="AKJ67721.1"/>
    <property type="molecule type" value="Genomic_DNA"/>
</dbReference>
<evidence type="ECO:0000313" key="8">
    <source>
        <dbReference type="Proteomes" id="UP000036700"/>
    </source>
</evidence>
<evidence type="ECO:0000256" key="2">
    <source>
        <dbReference type="ARBA" id="ARBA00022723"/>
    </source>
</evidence>
<dbReference type="PIRSF" id="PIRSF015582">
    <property type="entry name" value="Cit_lyase_B"/>
    <property type="match status" value="1"/>
</dbReference>
<keyword evidence="3 5" id="KW-0460">Magnesium</keyword>
<feature type="binding site" evidence="5">
    <location>
        <position position="118"/>
    </location>
    <ligand>
        <name>Mg(2+)</name>
        <dbReference type="ChEBI" id="CHEBI:18420"/>
    </ligand>
</feature>
<protein>
    <submittedName>
        <fullName evidence="7">Aldolase</fullName>
    </submittedName>
</protein>
<dbReference type="KEGG" id="ptx:ABW99_05255"/>
<feature type="binding site" evidence="5">
    <location>
        <position position="144"/>
    </location>
    <ligand>
        <name>Mg(2+)</name>
        <dbReference type="ChEBI" id="CHEBI:18420"/>
    </ligand>
</feature>
<dbReference type="GO" id="GO:0006107">
    <property type="term" value="P:oxaloacetate metabolic process"/>
    <property type="evidence" value="ECO:0007669"/>
    <property type="project" value="TreeGrafter"/>
</dbReference>
<dbReference type="RefSeq" id="WP_047213426.1">
    <property type="nucleotide sequence ID" value="NZ_CP011568.3"/>
</dbReference>
<organism evidence="7 8">
    <name type="scientific">Pandoraea thiooxydans</name>
    <dbReference type="NCBI Taxonomy" id="445709"/>
    <lineage>
        <taxon>Bacteria</taxon>
        <taxon>Pseudomonadati</taxon>
        <taxon>Pseudomonadota</taxon>
        <taxon>Betaproteobacteria</taxon>
        <taxon>Burkholderiales</taxon>
        <taxon>Burkholderiaceae</taxon>
        <taxon>Pandoraea</taxon>
    </lineage>
</organism>
<dbReference type="InterPro" id="IPR040442">
    <property type="entry name" value="Pyrv_kinase-like_dom_sf"/>
</dbReference>
<dbReference type="InterPro" id="IPR015813">
    <property type="entry name" value="Pyrv/PenolPyrv_kinase-like_dom"/>
</dbReference>
<dbReference type="GO" id="GO:0000287">
    <property type="term" value="F:magnesium ion binding"/>
    <property type="evidence" value="ECO:0007669"/>
    <property type="project" value="TreeGrafter"/>
</dbReference>
<dbReference type="InterPro" id="IPR005000">
    <property type="entry name" value="Aldolase/citrate-lyase_domain"/>
</dbReference>
<dbReference type="PANTHER" id="PTHR32308">
    <property type="entry name" value="LYASE BETA SUBUNIT, PUTATIVE (AFU_ORTHOLOGUE AFUA_4G13030)-RELATED"/>
    <property type="match status" value="1"/>
</dbReference>
<keyword evidence="2 5" id="KW-0479">Metal-binding</keyword>
<dbReference type="Proteomes" id="UP000036700">
    <property type="component" value="Chromosome"/>
</dbReference>
<dbReference type="AlphaFoldDB" id="A0A0G3ESN6"/>
<evidence type="ECO:0000256" key="1">
    <source>
        <dbReference type="ARBA" id="ARBA00001946"/>
    </source>
</evidence>
<dbReference type="GO" id="GO:0003824">
    <property type="term" value="F:catalytic activity"/>
    <property type="evidence" value="ECO:0007669"/>
    <property type="project" value="InterPro"/>
</dbReference>
<reference evidence="8" key="1">
    <citation type="submission" date="2015-06" db="EMBL/GenBank/DDBJ databases">
        <authorList>
            <person name="Lim Y.L."/>
            <person name="Ee R."/>
            <person name="Yong D."/>
            <person name="How K.Y."/>
            <person name="Yin W.F."/>
            <person name="Chan K.G."/>
        </authorList>
    </citation>
    <scope>NUCLEOTIDE SEQUENCE [LARGE SCALE GENOMIC DNA]</scope>
    <source>
        <strain evidence="8">DSM 25325</strain>
    </source>
</reference>
<evidence type="ECO:0000259" key="6">
    <source>
        <dbReference type="Pfam" id="PF03328"/>
    </source>
</evidence>
<dbReference type="PANTHER" id="PTHR32308:SF10">
    <property type="entry name" value="CITRATE LYASE SUBUNIT BETA"/>
    <property type="match status" value="1"/>
</dbReference>